<dbReference type="InterPro" id="IPR001680">
    <property type="entry name" value="WD40_rpt"/>
</dbReference>
<evidence type="ECO:0000256" key="3">
    <source>
        <dbReference type="PROSITE-ProRule" id="PRU00221"/>
    </source>
</evidence>
<evidence type="ECO:0000313" key="4">
    <source>
        <dbReference type="EMBL" id="CAD8122488.1"/>
    </source>
</evidence>
<organism evidence="4 5">
    <name type="scientific">Paramecium sonneborni</name>
    <dbReference type="NCBI Taxonomy" id="65129"/>
    <lineage>
        <taxon>Eukaryota</taxon>
        <taxon>Sar</taxon>
        <taxon>Alveolata</taxon>
        <taxon>Ciliophora</taxon>
        <taxon>Intramacronucleata</taxon>
        <taxon>Oligohymenophorea</taxon>
        <taxon>Peniculida</taxon>
        <taxon>Parameciidae</taxon>
        <taxon>Paramecium</taxon>
    </lineage>
</organism>
<dbReference type="PANTHER" id="PTHR44129">
    <property type="entry name" value="WD REPEAT-CONTAINING PROTEIN POP1"/>
    <property type="match status" value="1"/>
</dbReference>
<dbReference type="PROSITE" id="PS50082">
    <property type="entry name" value="WD_REPEATS_2"/>
    <property type="match status" value="2"/>
</dbReference>
<dbReference type="SMART" id="SM00320">
    <property type="entry name" value="WD40"/>
    <property type="match status" value="6"/>
</dbReference>
<keyword evidence="1 3" id="KW-0853">WD repeat</keyword>
<protein>
    <recommendedName>
        <fullName evidence="6">WD40-repeat-containing domain</fullName>
    </recommendedName>
</protein>
<keyword evidence="2" id="KW-0677">Repeat</keyword>
<reference evidence="4" key="1">
    <citation type="submission" date="2021-01" db="EMBL/GenBank/DDBJ databases">
        <authorList>
            <consortium name="Genoscope - CEA"/>
            <person name="William W."/>
        </authorList>
    </citation>
    <scope>NUCLEOTIDE SEQUENCE</scope>
</reference>
<dbReference type="InterPro" id="IPR019775">
    <property type="entry name" value="WD40_repeat_CS"/>
</dbReference>
<comment type="caution">
    <text evidence="4">The sequence shown here is derived from an EMBL/GenBank/DDBJ whole genome shotgun (WGS) entry which is preliminary data.</text>
</comment>
<evidence type="ECO:0008006" key="6">
    <source>
        <dbReference type="Google" id="ProtNLM"/>
    </source>
</evidence>
<proteinExistence type="predicted"/>
<accession>A0A8S1R3V7</accession>
<gene>
    <name evidence="4" type="ORF">PSON_ATCC_30995.1.T1380162</name>
</gene>
<dbReference type="Pfam" id="PF00400">
    <property type="entry name" value="WD40"/>
    <property type="match status" value="1"/>
</dbReference>
<dbReference type="InterPro" id="IPR050349">
    <property type="entry name" value="WD_LIS1/nudF_dynein_reg"/>
</dbReference>
<keyword evidence="5" id="KW-1185">Reference proteome</keyword>
<feature type="repeat" description="WD" evidence="3">
    <location>
        <begin position="458"/>
        <end position="485"/>
    </location>
</feature>
<evidence type="ECO:0000313" key="5">
    <source>
        <dbReference type="Proteomes" id="UP000692954"/>
    </source>
</evidence>
<evidence type="ECO:0000256" key="1">
    <source>
        <dbReference type="ARBA" id="ARBA00022574"/>
    </source>
</evidence>
<evidence type="ECO:0000256" key="2">
    <source>
        <dbReference type="ARBA" id="ARBA00022737"/>
    </source>
</evidence>
<feature type="repeat" description="WD" evidence="3">
    <location>
        <begin position="613"/>
        <end position="644"/>
    </location>
</feature>
<dbReference type="EMBL" id="CAJJDN010000138">
    <property type="protein sequence ID" value="CAD8122488.1"/>
    <property type="molecule type" value="Genomic_DNA"/>
</dbReference>
<dbReference type="Proteomes" id="UP000692954">
    <property type="component" value="Unassembled WGS sequence"/>
</dbReference>
<sequence>MVLNEHFITLHDINNLSVSKICQLSKAKQKQSNLIITPNEEYFGFVLDDQICFQSLFNYIEMTYYQKFNNKILYNSFSADNKLFYIIDQKSNFIQIDLNSKKKIEDNLEFGYINILTLNWQGTEAIFNRSNSQLESNKLLLADIKAKKEVQIIENIHIDIEYRKIIFSADEKNFMTGYQDQTIKYWDKKSCKLLYLFKSNKQIQQIQLSSQGILAQTGQDKILLWNLKVVKQEKVQMDGHSKQITILLISPDGLQLIARSDDLLSRWDLLEMKRLNFEINESKIPYKFCFSQDSQYLAAVDWYAFYLWKFNSKHMIGRYCKLYFDCLFNFEFNRLNNSLIFTKNELIIKWDVQKIENLNIQPFIQDQSQCFCEFIFSSCAESYVSTNPLQIVYIDDKGQQQFQKLKLNQDIKVGVIALSQDCKRLALVNQINNSIILLEVENNQQKLLIDEECSNTKILSMTFSENDKLLFSCHEDDKLRLWDVQDKFILIQKINAPYQCVFTEPFGVAYCQTIRTFPEKNDEFLIFWAATVNCYSDWAYEMNVYYYLKGEKKVLKDAGHQDAESLSAAYSSQKQLLAIQRIRNLQIYNLGSNELILNIKCDEAYKNNISTLLSFSPDGNILLGLSENNRINYWDLTDNQIIKLKWNLNQIVKANAIVYVPTKNVIRILGQDNMIYDLHKTEFVEMCQISKIKTEIKVNNEKKQYQSQNYTISFNEKQLEIFERKTQQLKYTLDSFFSGIRCLSESPCGFQFFLGMQDGSILCYKIEEELLNKYTKPVCYKVISNIPFFYAELCNINNSKFYSKDNENLNRLFIQKGAIEQKEAI</sequence>
<dbReference type="AlphaFoldDB" id="A0A8S1R3V7"/>
<dbReference type="PROSITE" id="PS00678">
    <property type="entry name" value="WD_REPEATS_1"/>
    <property type="match status" value="1"/>
</dbReference>
<name>A0A8S1R3V7_9CILI</name>